<evidence type="ECO:0000259" key="12">
    <source>
        <dbReference type="Pfam" id="PF26002"/>
    </source>
</evidence>
<keyword evidence="4 9" id="KW-1003">Cell membrane</keyword>
<dbReference type="PANTHER" id="PTHR30386">
    <property type="entry name" value="MEMBRANE FUSION SUBUNIT OF EMRAB-TOLC MULTIDRUG EFFLUX PUMP"/>
    <property type="match status" value="1"/>
</dbReference>
<evidence type="ECO:0000256" key="8">
    <source>
        <dbReference type="ARBA" id="ARBA00023136"/>
    </source>
</evidence>
<evidence type="ECO:0000256" key="6">
    <source>
        <dbReference type="ARBA" id="ARBA00022692"/>
    </source>
</evidence>
<comment type="caution">
    <text evidence="13">The sequence shown here is derived from an EMBL/GenBank/DDBJ whole genome shotgun (WGS) entry which is preliminary data.</text>
</comment>
<dbReference type="InterPro" id="IPR010129">
    <property type="entry name" value="T1SS_HlyD"/>
</dbReference>
<keyword evidence="3 9" id="KW-0813">Transport</keyword>
<dbReference type="InterPro" id="IPR058982">
    <property type="entry name" value="Beta-barrel_AprE"/>
</dbReference>
<name>A0A840BT55_9RHOO</name>
<dbReference type="GO" id="GO:0015031">
    <property type="term" value="P:protein transport"/>
    <property type="evidence" value="ECO:0007669"/>
    <property type="project" value="InterPro"/>
</dbReference>
<accession>A0A840BT55</accession>
<dbReference type="InterPro" id="IPR058781">
    <property type="entry name" value="HH_AprE-like"/>
</dbReference>
<dbReference type="Proteomes" id="UP000561045">
    <property type="component" value="Unassembled WGS sequence"/>
</dbReference>
<keyword evidence="5 9" id="KW-0997">Cell inner membrane</keyword>
<feature type="coiled-coil region" evidence="10">
    <location>
        <begin position="217"/>
        <end position="244"/>
    </location>
</feature>
<dbReference type="GO" id="GO:0005886">
    <property type="term" value="C:plasma membrane"/>
    <property type="evidence" value="ECO:0007669"/>
    <property type="project" value="UniProtKB-SubCell"/>
</dbReference>
<dbReference type="PRINTS" id="PR01490">
    <property type="entry name" value="RTXTOXIND"/>
</dbReference>
<dbReference type="Pfam" id="PF26002">
    <property type="entry name" value="Beta-barrel_AprE"/>
    <property type="match status" value="1"/>
</dbReference>
<gene>
    <name evidence="13" type="ORF">GGR36_003945</name>
</gene>
<evidence type="ECO:0000256" key="7">
    <source>
        <dbReference type="ARBA" id="ARBA00022989"/>
    </source>
</evidence>
<dbReference type="Gene3D" id="2.40.50.100">
    <property type="match status" value="1"/>
</dbReference>
<evidence type="ECO:0000313" key="13">
    <source>
        <dbReference type="EMBL" id="MBB4014589.1"/>
    </source>
</evidence>
<sequence length="440" mass="48725">MAERQTPTLRVSAKHELLRWSRLTTGATVLCALSLLVWGALAPLNSAVVARGLIRVEGGARQVVQHRDGGTVKRILVRNGDHVKAGQALIELEDAEVAANSELVAQQIFAETARQARLRQEVAFSPRVDWPKELTRRATTPGYAELLKAEELLFEQRRHTLDLQLDITSKQLFEVEREVSALHKQVESDQAAVAATEAQVRINEPLQSQGYVSPTRLLDLRRALADYQSRLAENRANMSRAAQKRGEMELRKQALRNAYRESAIEEQKQSAARMVELTQRGRPASDALKRQTVVAPSDGVLMNLKVHTVGAALMPREVLMEIVPADARLVAEVRLPVDAISEVRPGMAAEVRLLAFQMRSTPLVAARLSYVSADVLSDPSGAPYYSAEVTLDRASLKAAQIGAIQPGMPIEVFLKTRERSAIGYLFDPVRLSLSRAFRER</sequence>
<dbReference type="RefSeq" id="WP_183637392.1">
    <property type="nucleotide sequence ID" value="NZ_BAABLE010000008.1"/>
</dbReference>
<feature type="transmembrane region" description="Helical" evidence="9">
    <location>
        <begin position="20"/>
        <end position="41"/>
    </location>
</feature>
<evidence type="ECO:0000256" key="9">
    <source>
        <dbReference type="RuleBase" id="RU365093"/>
    </source>
</evidence>
<feature type="domain" description="AprE-like long alpha-helical hairpin" evidence="11">
    <location>
        <begin position="98"/>
        <end position="286"/>
    </location>
</feature>
<dbReference type="AlphaFoldDB" id="A0A840BT55"/>
<comment type="similarity">
    <text evidence="2 9">Belongs to the membrane fusion protein (MFP) (TC 8.A.1) family.</text>
</comment>
<evidence type="ECO:0000256" key="5">
    <source>
        <dbReference type="ARBA" id="ARBA00022519"/>
    </source>
</evidence>
<evidence type="ECO:0000256" key="3">
    <source>
        <dbReference type="ARBA" id="ARBA00022448"/>
    </source>
</evidence>
<dbReference type="EMBL" id="JACIET010000003">
    <property type="protein sequence ID" value="MBB4014589.1"/>
    <property type="molecule type" value="Genomic_DNA"/>
</dbReference>
<comment type="subcellular location">
    <subcellularLocation>
        <location evidence="1 9">Cell inner membrane</location>
        <topology evidence="1 9">Single-pass membrane protein</topology>
    </subcellularLocation>
</comment>
<proteinExistence type="inferred from homology"/>
<reference evidence="13 14" key="1">
    <citation type="submission" date="2020-08" db="EMBL/GenBank/DDBJ databases">
        <title>Genomic Encyclopedia of Type Strains, Phase IV (KMG-IV): sequencing the most valuable type-strain genomes for metagenomic binning, comparative biology and taxonomic classification.</title>
        <authorList>
            <person name="Goeker M."/>
        </authorList>
    </citation>
    <scope>NUCLEOTIDE SEQUENCE [LARGE SCALE GENOMIC DNA]</scope>
    <source>
        <strain evidence="13 14">DSM 106739</strain>
    </source>
</reference>
<keyword evidence="7 9" id="KW-1133">Transmembrane helix</keyword>
<evidence type="ECO:0000256" key="10">
    <source>
        <dbReference type="SAM" id="Coils"/>
    </source>
</evidence>
<evidence type="ECO:0000259" key="11">
    <source>
        <dbReference type="Pfam" id="PF25994"/>
    </source>
</evidence>
<dbReference type="Gene3D" id="2.40.30.170">
    <property type="match status" value="1"/>
</dbReference>
<evidence type="ECO:0000256" key="4">
    <source>
        <dbReference type="ARBA" id="ARBA00022475"/>
    </source>
</evidence>
<dbReference type="Pfam" id="PF25994">
    <property type="entry name" value="HH_AprE"/>
    <property type="match status" value="1"/>
</dbReference>
<keyword evidence="8 9" id="KW-0472">Membrane</keyword>
<keyword evidence="14" id="KW-1185">Reference proteome</keyword>
<evidence type="ECO:0000313" key="14">
    <source>
        <dbReference type="Proteomes" id="UP000561045"/>
    </source>
</evidence>
<organism evidence="13 14">
    <name type="scientific">Niveibacterium umoris</name>
    <dbReference type="NCBI Taxonomy" id="1193620"/>
    <lineage>
        <taxon>Bacteria</taxon>
        <taxon>Pseudomonadati</taxon>
        <taxon>Pseudomonadota</taxon>
        <taxon>Betaproteobacteria</taxon>
        <taxon>Rhodocyclales</taxon>
        <taxon>Rhodocyclaceae</taxon>
        <taxon>Niveibacterium</taxon>
    </lineage>
</organism>
<protein>
    <recommendedName>
        <fullName evidence="9">Membrane fusion protein (MFP) family protein</fullName>
    </recommendedName>
</protein>
<keyword evidence="10" id="KW-0175">Coiled coil</keyword>
<evidence type="ECO:0000256" key="1">
    <source>
        <dbReference type="ARBA" id="ARBA00004377"/>
    </source>
</evidence>
<keyword evidence="6 9" id="KW-0812">Transmembrane</keyword>
<feature type="domain" description="AprE-like beta-barrel" evidence="12">
    <location>
        <begin position="329"/>
        <end position="417"/>
    </location>
</feature>
<dbReference type="PANTHER" id="PTHR30386:SF17">
    <property type="entry name" value="ALKALINE PROTEASE SECRETION PROTEIN APRE"/>
    <property type="match status" value="1"/>
</dbReference>
<dbReference type="NCBIfam" id="TIGR01843">
    <property type="entry name" value="type_I_hlyD"/>
    <property type="match status" value="1"/>
</dbReference>
<dbReference type="InterPro" id="IPR050739">
    <property type="entry name" value="MFP"/>
</dbReference>
<evidence type="ECO:0000256" key="2">
    <source>
        <dbReference type="ARBA" id="ARBA00009477"/>
    </source>
</evidence>